<evidence type="ECO:0008006" key="4">
    <source>
        <dbReference type="Google" id="ProtNLM"/>
    </source>
</evidence>
<organism evidence="2 3">
    <name type="scientific">Prorocentrum cordatum</name>
    <dbReference type="NCBI Taxonomy" id="2364126"/>
    <lineage>
        <taxon>Eukaryota</taxon>
        <taxon>Sar</taxon>
        <taxon>Alveolata</taxon>
        <taxon>Dinophyceae</taxon>
        <taxon>Prorocentrales</taxon>
        <taxon>Prorocentraceae</taxon>
        <taxon>Prorocentrum</taxon>
    </lineage>
</organism>
<feature type="transmembrane region" description="Helical" evidence="1">
    <location>
        <begin position="116"/>
        <end position="134"/>
    </location>
</feature>
<gene>
    <name evidence="2" type="ORF">PCOR1329_LOCUS30922</name>
</gene>
<evidence type="ECO:0000313" key="3">
    <source>
        <dbReference type="Proteomes" id="UP001189429"/>
    </source>
</evidence>
<dbReference type="EMBL" id="CAUYUJ010012036">
    <property type="protein sequence ID" value="CAK0833137.1"/>
    <property type="molecule type" value="Genomic_DNA"/>
</dbReference>
<accession>A0ABN9SMS7</accession>
<reference evidence="2" key="1">
    <citation type="submission" date="2023-10" db="EMBL/GenBank/DDBJ databases">
        <authorList>
            <person name="Chen Y."/>
            <person name="Shah S."/>
            <person name="Dougan E. K."/>
            <person name="Thang M."/>
            <person name="Chan C."/>
        </authorList>
    </citation>
    <scope>NUCLEOTIDE SEQUENCE [LARGE SCALE GENOMIC DNA]</scope>
</reference>
<feature type="transmembrane region" description="Helical" evidence="1">
    <location>
        <begin position="86"/>
        <end position="104"/>
    </location>
</feature>
<keyword evidence="1" id="KW-0472">Membrane</keyword>
<feature type="transmembrane region" description="Helical" evidence="1">
    <location>
        <begin position="48"/>
        <end position="74"/>
    </location>
</feature>
<dbReference type="InterPro" id="IPR036259">
    <property type="entry name" value="MFS_trans_sf"/>
</dbReference>
<comment type="caution">
    <text evidence="2">The sequence shown here is derived from an EMBL/GenBank/DDBJ whole genome shotgun (WGS) entry which is preliminary data.</text>
</comment>
<sequence length="171" mass="18688">MAAPAPRLAEVCGTLGRTGAYVSYVLSFQNNWTNQTVMWTLPIVTKSLYPYLGIVGNSLLLAGGGVTGMATALFTPRLFRGVEDRCQILLSQVLLGGTLIPYMLAYGCQCCSEPPLWFLAAAYWLYNVPFLLQMPANNSIYTRLVGQSSQGVWIALLEMSKTFARIIAGYS</sequence>
<protein>
    <recommendedName>
        <fullName evidence="4">Solute carrier family 40 protein</fullName>
    </recommendedName>
</protein>
<dbReference type="Gene3D" id="1.20.1250.20">
    <property type="entry name" value="MFS general substrate transporter like domains"/>
    <property type="match status" value="1"/>
</dbReference>
<name>A0ABN9SMS7_9DINO</name>
<keyword evidence="1" id="KW-1133">Transmembrane helix</keyword>
<dbReference type="SUPFAM" id="SSF103473">
    <property type="entry name" value="MFS general substrate transporter"/>
    <property type="match status" value="1"/>
</dbReference>
<keyword evidence="3" id="KW-1185">Reference proteome</keyword>
<evidence type="ECO:0000256" key="1">
    <source>
        <dbReference type="SAM" id="Phobius"/>
    </source>
</evidence>
<keyword evidence="1" id="KW-0812">Transmembrane</keyword>
<dbReference type="Proteomes" id="UP001189429">
    <property type="component" value="Unassembled WGS sequence"/>
</dbReference>
<evidence type="ECO:0000313" key="2">
    <source>
        <dbReference type="EMBL" id="CAK0833137.1"/>
    </source>
</evidence>
<proteinExistence type="predicted"/>